<keyword evidence="3" id="KW-1185">Reference proteome</keyword>
<name>A0A699ZTC2_HAELA</name>
<protein>
    <submittedName>
        <fullName evidence="2">Uncharacterized protein</fullName>
    </submittedName>
</protein>
<evidence type="ECO:0000313" key="3">
    <source>
        <dbReference type="Proteomes" id="UP000485058"/>
    </source>
</evidence>
<organism evidence="2 3">
    <name type="scientific">Haematococcus lacustris</name>
    <name type="common">Green alga</name>
    <name type="synonym">Haematococcus pluvialis</name>
    <dbReference type="NCBI Taxonomy" id="44745"/>
    <lineage>
        <taxon>Eukaryota</taxon>
        <taxon>Viridiplantae</taxon>
        <taxon>Chlorophyta</taxon>
        <taxon>core chlorophytes</taxon>
        <taxon>Chlorophyceae</taxon>
        <taxon>CS clade</taxon>
        <taxon>Chlamydomonadales</taxon>
        <taxon>Haematococcaceae</taxon>
        <taxon>Haematococcus</taxon>
    </lineage>
</organism>
<sequence>MVAVMCDVCASRVRCHPIWCEDVGVEQTCRLYVVDVDYVFVSPSAEIDVTGAPGSSKLSRHLPGGQPEAHHRHPGHLGCGVGGVPGPQVGTAAAEAVRSPGPGAGAVLQQVGGGHGGGVHGAPGQGCQSQASPTARQVAPIGAVLLARAGSSASQGQGVPWPGVQAAARQATQGPGAAACYGTVMPTLHNSPQGSGSNPDVLDL</sequence>
<reference evidence="2 3" key="1">
    <citation type="submission" date="2020-02" db="EMBL/GenBank/DDBJ databases">
        <title>Draft genome sequence of Haematococcus lacustris strain NIES-144.</title>
        <authorList>
            <person name="Morimoto D."/>
            <person name="Nakagawa S."/>
            <person name="Yoshida T."/>
            <person name="Sawayama S."/>
        </authorList>
    </citation>
    <scope>NUCLEOTIDE SEQUENCE [LARGE SCALE GENOMIC DNA]</scope>
    <source>
        <strain evidence="2 3">NIES-144</strain>
    </source>
</reference>
<evidence type="ECO:0000313" key="2">
    <source>
        <dbReference type="EMBL" id="GFH26117.1"/>
    </source>
</evidence>
<evidence type="ECO:0000256" key="1">
    <source>
        <dbReference type="SAM" id="MobiDB-lite"/>
    </source>
</evidence>
<comment type="caution">
    <text evidence="2">The sequence shown here is derived from an EMBL/GenBank/DDBJ whole genome shotgun (WGS) entry which is preliminary data.</text>
</comment>
<accession>A0A699ZTC2</accession>
<dbReference type="AlphaFoldDB" id="A0A699ZTC2"/>
<feature type="region of interest" description="Disordered" evidence="1">
    <location>
        <begin position="50"/>
        <end position="72"/>
    </location>
</feature>
<proteinExistence type="predicted"/>
<dbReference type="Proteomes" id="UP000485058">
    <property type="component" value="Unassembled WGS sequence"/>
</dbReference>
<dbReference type="EMBL" id="BLLF01003027">
    <property type="protein sequence ID" value="GFH26117.1"/>
    <property type="molecule type" value="Genomic_DNA"/>
</dbReference>
<gene>
    <name evidence="2" type="ORF">HaLaN_24211</name>
</gene>